<feature type="domain" description="Ig-like" evidence="11">
    <location>
        <begin position="337"/>
        <end position="423"/>
    </location>
</feature>
<dbReference type="InterPro" id="IPR043136">
    <property type="entry name" value="B30.2/SPRY_sf"/>
</dbReference>
<dbReference type="InterPro" id="IPR050504">
    <property type="entry name" value="IgSF_BTN/MOG"/>
</dbReference>
<dbReference type="OrthoDB" id="10055806at2759"/>
<evidence type="ECO:0000259" key="10">
    <source>
        <dbReference type="PROSITE" id="PS50188"/>
    </source>
</evidence>
<accession>A0A6J2VTS8</accession>
<reference evidence="13" key="1">
    <citation type="submission" date="2025-08" db="UniProtKB">
        <authorList>
            <consortium name="RefSeq"/>
        </authorList>
    </citation>
    <scope>IDENTIFICATION</scope>
</reference>
<dbReference type="Pfam" id="PF22705">
    <property type="entry name" value="C2-set_3"/>
    <property type="match status" value="2"/>
</dbReference>
<dbReference type="Proteomes" id="UP000504632">
    <property type="component" value="Chromosome 7"/>
</dbReference>
<feature type="domain" description="Ig-like" evidence="11">
    <location>
        <begin position="128"/>
        <end position="214"/>
    </location>
</feature>
<dbReference type="FunFam" id="2.60.40.10:FF:000142">
    <property type="entry name" value="V-set domain-containing T-cell activation inhibitor 1"/>
    <property type="match status" value="1"/>
</dbReference>
<evidence type="ECO:0000256" key="5">
    <source>
        <dbReference type="ARBA" id="ARBA00022989"/>
    </source>
</evidence>
<comment type="subcellular location">
    <subcellularLocation>
        <location evidence="1">Membrane</location>
        <topology evidence="1">Single-pass type I membrane protein</topology>
    </subcellularLocation>
</comment>
<feature type="domain" description="B30.2/SPRY" evidence="10">
    <location>
        <begin position="421"/>
        <end position="615"/>
    </location>
</feature>
<dbReference type="GeneID" id="115816311"/>
<evidence type="ECO:0000256" key="8">
    <source>
        <dbReference type="ARBA" id="ARBA00023180"/>
    </source>
</evidence>
<dbReference type="Gene3D" id="2.60.120.920">
    <property type="match status" value="1"/>
</dbReference>
<dbReference type="Pfam" id="PF00622">
    <property type="entry name" value="SPRY"/>
    <property type="match status" value="1"/>
</dbReference>
<dbReference type="PANTHER" id="PTHR24100:SF151">
    <property type="entry name" value="ICOS LIGAND"/>
    <property type="match status" value="1"/>
</dbReference>
<dbReference type="GO" id="GO:0009897">
    <property type="term" value="C:external side of plasma membrane"/>
    <property type="evidence" value="ECO:0007669"/>
    <property type="project" value="TreeGrafter"/>
</dbReference>
<dbReference type="PANTHER" id="PTHR24100">
    <property type="entry name" value="BUTYROPHILIN"/>
    <property type="match status" value="1"/>
</dbReference>
<dbReference type="RefSeq" id="XP_030635129.1">
    <property type="nucleotide sequence ID" value="XM_030779269.1"/>
</dbReference>
<name>A0A6J2VTS8_CHACN</name>
<dbReference type="SUPFAM" id="SSF49899">
    <property type="entry name" value="Concanavalin A-like lectins/glucanases"/>
    <property type="match status" value="1"/>
</dbReference>
<dbReference type="SMART" id="SM00449">
    <property type="entry name" value="SPRY"/>
    <property type="match status" value="1"/>
</dbReference>
<dbReference type="InterPro" id="IPR003599">
    <property type="entry name" value="Ig_sub"/>
</dbReference>
<dbReference type="InParanoid" id="A0A6J2VTS8"/>
<feature type="domain" description="Ig-like" evidence="11">
    <location>
        <begin position="231"/>
        <end position="329"/>
    </location>
</feature>
<proteinExistence type="inferred from homology"/>
<dbReference type="GO" id="GO:0005102">
    <property type="term" value="F:signaling receptor binding"/>
    <property type="evidence" value="ECO:0007669"/>
    <property type="project" value="TreeGrafter"/>
</dbReference>
<dbReference type="Gene3D" id="2.60.40.10">
    <property type="entry name" value="Immunoglobulins"/>
    <property type="match status" value="3"/>
</dbReference>
<evidence type="ECO:0000259" key="11">
    <source>
        <dbReference type="PROSITE" id="PS50835"/>
    </source>
</evidence>
<dbReference type="AlphaFoldDB" id="A0A6J2VTS8"/>
<dbReference type="InterPro" id="IPR013106">
    <property type="entry name" value="Ig_V-set"/>
</dbReference>
<keyword evidence="3" id="KW-0812">Transmembrane</keyword>
<dbReference type="GO" id="GO:0050863">
    <property type="term" value="P:regulation of T cell activation"/>
    <property type="evidence" value="ECO:0007669"/>
    <property type="project" value="UniProtKB-ARBA"/>
</dbReference>
<evidence type="ECO:0000256" key="2">
    <source>
        <dbReference type="ARBA" id="ARBA00007591"/>
    </source>
</evidence>
<sequence>MSEEEPIQLAWACLTSTERLRQMRVGECLYREQTVHFFTTSSCPHYLLLTTCWLIQPLPVPGHPWSHIAPDFVTGLPPSHGDTVILTIVDRFSIAVHFVALPKLPTGQETTYFLTHYVFRLHVVGTQPVISMEGYSIGKGVSLLCESNDWWPEAEVVWLDNDGNLLPAEDTETLRDPERFHVKKRVTVQDSNTNRFYCRIMLRDHMKETEIVISNQFQVVGPDGPLLVGAGEDLILPCSLKPNISAVDMTVEWFKLPTSDSLVHLYENGVDRSEDQIQSYRGRTSLFKDELQKGNTSLKLSRVKVSDEGEYKCLIRSERWYDDVTVQVNVEAIGTYPVISMEGYNIGKGLSLLCEIKGWNPEPEVLWLDSDGNLLPAEDTETLRDSERFHVQKRVTVQDSNTNRFYCRVILRDHMKEAETVISILTHTFRSTFPAFSTVKVTLDPDTAHPLLILSEDCKQVTHEDTWQDLPDNPKRFQCWYCVLGKEGFSSGKFYYEVQVSGKSHWALGVARASVERVNPIKWCPENGFWTVGLWDESEYVAVFGPSIFHSLKQKPQKVGVFVDYKEGLVSFYNVEAMSHIYSYTGQIFNEEIYPFFDPWHNYGSKNSAPLIITL</sequence>
<dbReference type="SUPFAM" id="SSF48726">
    <property type="entry name" value="Immunoglobulin"/>
    <property type="match status" value="3"/>
</dbReference>
<keyword evidence="8" id="KW-0325">Glycoprotein</keyword>
<dbReference type="FunFam" id="2.60.120.920:FF:000004">
    <property type="entry name" value="Butyrophilin subfamily 1 member A1"/>
    <property type="match status" value="1"/>
</dbReference>
<dbReference type="InterPro" id="IPR012337">
    <property type="entry name" value="RNaseH-like_sf"/>
</dbReference>
<keyword evidence="4" id="KW-0732">Signal</keyword>
<keyword evidence="5" id="KW-1133">Transmembrane helix</keyword>
<evidence type="ECO:0000256" key="4">
    <source>
        <dbReference type="ARBA" id="ARBA00022729"/>
    </source>
</evidence>
<evidence type="ECO:0000256" key="3">
    <source>
        <dbReference type="ARBA" id="ARBA00022692"/>
    </source>
</evidence>
<organism evidence="12 13">
    <name type="scientific">Chanos chanos</name>
    <name type="common">Milkfish</name>
    <name type="synonym">Mugil chanos</name>
    <dbReference type="NCBI Taxonomy" id="29144"/>
    <lineage>
        <taxon>Eukaryota</taxon>
        <taxon>Metazoa</taxon>
        <taxon>Chordata</taxon>
        <taxon>Craniata</taxon>
        <taxon>Vertebrata</taxon>
        <taxon>Euteleostomi</taxon>
        <taxon>Actinopterygii</taxon>
        <taxon>Neopterygii</taxon>
        <taxon>Teleostei</taxon>
        <taxon>Ostariophysi</taxon>
        <taxon>Gonorynchiformes</taxon>
        <taxon>Chanidae</taxon>
        <taxon>Chanos</taxon>
    </lineage>
</organism>
<evidence type="ECO:0000256" key="9">
    <source>
        <dbReference type="ARBA" id="ARBA00023319"/>
    </source>
</evidence>
<evidence type="ECO:0000256" key="7">
    <source>
        <dbReference type="ARBA" id="ARBA00023157"/>
    </source>
</evidence>
<evidence type="ECO:0000313" key="13">
    <source>
        <dbReference type="RefSeq" id="XP_030635129.1"/>
    </source>
</evidence>
<dbReference type="InterPro" id="IPR001870">
    <property type="entry name" value="B30.2/SPRY"/>
</dbReference>
<dbReference type="SUPFAM" id="SSF53098">
    <property type="entry name" value="Ribonuclease H-like"/>
    <property type="match status" value="1"/>
</dbReference>
<keyword evidence="7" id="KW-1015">Disulfide bond</keyword>
<dbReference type="CDD" id="cd13733">
    <property type="entry name" value="SPRY_PRY_C-I_1"/>
    <property type="match status" value="1"/>
</dbReference>
<dbReference type="GO" id="GO:1903037">
    <property type="term" value="P:regulation of leukocyte cell-cell adhesion"/>
    <property type="evidence" value="ECO:0007669"/>
    <property type="project" value="UniProtKB-ARBA"/>
</dbReference>
<dbReference type="PROSITE" id="PS50835">
    <property type="entry name" value="IG_LIKE"/>
    <property type="match status" value="3"/>
</dbReference>
<dbReference type="InterPro" id="IPR003879">
    <property type="entry name" value="Butyrophylin_SPRY"/>
</dbReference>
<dbReference type="Gene3D" id="3.30.420.10">
    <property type="entry name" value="Ribonuclease H-like superfamily/Ribonuclease H"/>
    <property type="match status" value="1"/>
</dbReference>
<evidence type="ECO:0000313" key="12">
    <source>
        <dbReference type="Proteomes" id="UP000504632"/>
    </source>
</evidence>
<dbReference type="InterPro" id="IPR006574">
    <property type="entry name" value="PRY"/>
</dbReference>
<keyword evidence="12" id="KW-1185">Reference proteome</keyword>
<dbReference type="PROSITE" id="PS50188">
    <property type="entry name" value="B302_SPRY"/>
    <property type="match status" value="1"/>
</dbReference>
<comment type="similarity">
    <text evidence="2">Belongs to the immunoglobulin superfamily. BTN/MOG family.</text>
</comment>
<dbReference type="InterPro" id="IPR003877">
    <property type="entry name" value="SPRY_dom"/>
</dbReference>
<dbReference type="InterPro" id="IPR036179">
    <property type="entry name" value="Ig-like_dom_sf"/>
</dbReference>
<dbReference type="SMART" id="SM00406">
    <property type="entry name" value="IGv"/>
    <property type="match status" value="1"/>
</dbReference>
<dbReference type="Pfam" id="PF13765">
    <property type="entry name" value="PRY"/>
    <property type="match status" value="1"/>
</dbReference>
<dbReference type="InterPro" id="IPR007110">
    <property type="entry name" value="Ig-like_dom"/>
</dbReference>
<dbReference type="InterPro" id="IPR013320">
    <property type="entry name" value="ConA-like_dom_sf"/>
</dbReference>
<dbReference type="SMART" id="SM00589">
    <property type="entry name" value="PRY"/>
    <property type="match status" value="1"/>
</dbReference>
<evidence type="ECO:0000256" key="6">
    <source>
        <dbReference type="ARBA" id="ARBA00023136"/>
    </source>
</evidence>
<dbReference type="PRINTS" id="PR01407">
    <property type="entry name" value="BUTYPHLNCDUF"/>
</dbReference>
<dbReference type="InterPro" id="IPR036397">
    <property type="entry name" value="RNaseH_sf"/>
</dbReference>
<dbReference type="GO" id="GO:0001817">
    <property type="term" value="P:regulation of cytokine production"/>
    <property type="evidence" value="ECO:0007669"/>
    <property type="project" value="TreeGrafter"/>
</dbReference>
<dbReference type="GO" id="GO:0003676">
    <property type="term" value="F:nucleic acid binding"/>
    <property type="evidence" value="ECO:0007669"/>
    <property type="project" value="InterPro"/>
</dbReference>
<dbReference type="InterPro" id="IPR013783">
    <property type="entry name" value="Ig-like_fold"/>
</dbReference>
<dbReference type="GO" id="GO:0050852">
    <property type="term" value="P:T cell receptor signaling pathway"/>
    <property type="evidence" value="ECO:0007669"/>
    <property type="project" value="TreeGrafter"/>
</dbReference>
<dbReference type="Pfam" id="PF07686">
    <property type="entry name" value="V-set"/>
    <property type="match status" value="1"/>
</dbReference>
<protein>
    <submittedName>
        <fullName evidence="13">Butyrophilin subfamily 1 member A1-like</fullName>
    </submittedName>
</protein>
<gene>
    <name evidence="13" type="primary">LOC115816311</name>
</gene>
<keyword evidence="9" id="KW-0393">Immunoglobulin domain</keyword>
<dbReference type="InterPro" id="IPR053896">
    <property type="entry name" value="BTN3A2-like_Ig-C"/>
</dbReference>
<evidence type="ECO:0000256" key="1">
    <source>
        <dbReference type="ARBA" id="ARBA00004479"/>
    </source>
</evidence>
<dbReference type="SMART" id="SM00409">
    <property type="entry name" value="IG"/>
    <property type="match status" value="1"/>
</dbReference>
<keyword evidence="6" id="KW-0472">Membrane</keyword>